<keyword evidence="5 8" id="KW-0805">Transcription regulation</keyword>
<evidence type="ECO:0000313" key="11">
    <source>
        <dbReference type="Proteomes" id="UP000244908"/>
    </source>
</evidence>
<dbReference type="InterPro" id="IPR036388">
    <property type="entry name" value="WH-like_DNA-bd_sf"/>
</dbReference>
<evidence type="ECO:0000256" key="4">
    <source>
        <dbReference type="ARBA" id="ARBA00023014"/>
    </source>
</evidence>
<dbReference type="Proteomes" id="UP000244908">
    <property type="component" value="Chromosome"/>
</dbReference>
<dbReference type="RefSeq" id="WP_108900642.1">
    <property type="nucleotide sequence ID" value="NZ_CP029185.2"/>
</dbReference>
<dbReference type="HAMAP" id="MF_01586">
    <property type="entry name" value="FeoC"/>
    <property type="match status" value="1"/>
</dbReference>
<organism evidence="10 11">
    <name type="scientific">Limnobaculum parvum</name>
    <dbReference type="NCBI Taxonomy" id="2172103"/>
    <lineage>
        <taxon>Bacteria</taxon>
        <taxon>Pseudomonadati</taxon>
        <taxon>Pseudomonadota</taxon>
        <taxon>Gammaproteobacteria</taxon>
        <taxon>Enterobacterales</taxon>
        <taxon>Budviciaceae</taxon>
        <taxon>Limnobaculum</taxon>
    </lineage>
</organism>
<protein>
    <recommendedName>
        <fullName evidence="8">Probable [Fe-S]-dependent transcriptional repressor</fullName>
    </recommendedName>
</protein>
<evidence type="ECO:0000256" key="5">
    <source>
        <dbReference type="ARBA" id="ARBA00023015"/>
    </source>
</evidence>
<dbReference type="GO" id="GO:0005506">
    <property type="term" value="F:iron ion binding"/>
    <property type="evidence" value="ECO:0007669"/>
    <property type="project" value="UniProtKB-UniRule"/>
</dbReference>
<sequence>MVSLIAIRDAVALQGIAELNQLSRQFDQPPVLMQAMLKQLETMGRIERVEADNSCLIGNCKDCPEGKKCLTEAYRIKKNISA</sequence>
<accession>A0A2Y9TYX9</accession>
<keyword evidence="2 8" id="KW-0479">Metal-binding</keyword>
<comment type="function">
    <text evidence="8">May function as a transcriptional regulator that controls feoABC expression.</text>
</comment>
<evidence type="ECO:0000256" key="3">
    <source>
        <dbReference type="ARBA" id="ARBA00023004"/>
    </source>
</evidence>
<name>A0A2Y9TYX9_9GAMM</name>
<reference evidence="10 11" key="1">
    <citation type="journal article" date="2019" name="Int. J. Syst. Evol. Microbiol.">
        <title>Limnobaculum parvum gen. nov., sp. nov., isolated from a freshwater lake.</title>
        <authorList>
            <person name="Baek C."/>
            <person name="Shin S.K."/>
            <person name="Yi H."/>
        </authorList>
    </citation>
    <scope>NUCLEOTIDE SEQUENCE [LARGE SCALE GENOMIC DNA]</scope>
    <source>
        <strain evidence="10 11">HYN0051</strain>
    </source>
</reference>
<dbReference type="SUPFAM" id="SSF46785">
    <property type="entry name" value="Winged helix' DNA-binding domain"/>
    <property type="match status" value="1"/>
</dbReference>
<dbReference type="GO" id="GO:0003677">
    <property type="term" value="F:DNA binding"/>
    <property type="evidence" value="ECO:0007669"/>
    <property type="project" value="UniProtKB-KW"/>
</dbReference>
<evidence type="ECO:0000256" key="1">
    <source>
        <dbReference type="ARBA" id="ARBA00022491"/>
    </source>
</evidence>
<keyword evidence="7 8" id="KW-0804">Transcription</keyword>
<evidence type="ECO:0000313" key="10">
    <source>
        <dbReference type="EMBL" id="AWH88584.1"/>
    </source>
</evidence>
<dbReference type="OrthoDB" id="6903254at2"/>
<dbReference type="InterPro" id="IPR023732">
    <property type="entry name" value="FeoC"/>
</dbReference>
<gene>
    <name evidence="8" type="primary">feoC</name>
    <name evidence="10" type="ORF">HYN51_08445</name>
</gene>
<evidence type="ECO:0000256" key="7">
    <source>
        <dbReference type="ARBA" id="ARBA00023163"/>
    </source>
</evidence>
<evidence type="ECO:0000256" key="2">
    <source>
        <dbReference type="ARBA" id="ARBA00022723"/>
    </source>
</evidence>
<dbReference type="Pfam" id="PF09012">
    <property type="entry name" value="FeoC"/>
    <property type="match status" value="1"/>
</dbReference>
<dbReference type="AlphaFoldDB" id="A0A2Y9TYX9"/>
<feature type="binding site" evidence="8">
    <location>
        <position position="63"/>
    </location>
    <ligand>
        <name>iron-sulfur cluster</name>
        <dbReference type="ChEBI" id="CHEBI:30408"/>
    </ligand>
</feature>
<keyword evidence="1 8" id="KW-0678">Repressor</keyword>
<feature type="domain" description="Transcriptional regulator HTH-type FeoC" evidence="9">
    <location>
        <begin position="4"/>
        <end position="74"/>
    </location>
</feature>
<feature type="binding site" evidence="8">
    <location>
        <position position="60"/>
    </location>
    <ligand>
        <name>iron-sulfur cluster</name>
        <dbReference type="ChEBI" id="CHEBI:30408"/>
    </ligand>
</feature>
<dbReference type="InterPro" id="IPR036390">
    <property type="entry name" value="WH_DNA-bd_sf"/>
</dbReference>
<dbReference type="GO" id="GO:0051536">
    <property type="term" value="F:iron-sulfur cluster binding"/>
    <property type="evidence" value="ECO:0007669"/>
    <property type="project" value="UniProtKB-KW"/>
</dbReference>
<comment type="similarity">
    <text evidence="8">Belongs to the FeoC family.</text>
</comment>
<evidence type="ECO:0000259" key="9">
    <source>
        <dbReference type="Pfam" id="PF09012"/>
    </source>
</evidence>
<keyword evidence="3 8" id="KW-0408">Iron</keyword>
<feature type="binding site" evidence="8">
    <location>
        <position position="55"/>
    </location>
    <ligand>
        <name>iron-sulfur cluster</name>
        <dbReference type="ChEBI" id="CHEBI:30408"/>
    </ligand>
</feature>
<dbReference type="Gene3D" id="1.10.10.10">
    <property type="entry name" value="Winged helix-like DNA-binding domain superfamily/Winged helix DNA-binding domain"/>
    <property type="match status" value="1"/>
</dbReference>
<feature type="binding site" evidence="8">
    <location>
        <position position="69"/>
    </location>
    <ligand>
        <name>iron-sulfur cluster</name>
        <dbReference type="ChEBI" id="CHEBI:30408"/>
    </ligand>
</feature>
<dbReference type="EMBL" id="CP029185">
    <property type="protein sequence ID" value="AWH88584.1"/>
    <property type="molecule type" value="Genomic_DNA"/>
</dbReference>
<keyword evidence="4 8" id="KW-0411">Iron-sulfur</keyword>
<dbReference type="KEGG" id="lpv:HYN51_08445"/>
<keyword evidence="11" id="KW-1185">Reference proteome</keyword>
<proteinExistence type="inferred from homology"/>
<keyword evidence="6 8" id="KW-0238">DNA-binding</keyword>
<dbReference type="InterPro" id="IPR015102">
    <property type="entry name" value="Tscrpt_reg_HTH_FeoC"/>
</dbReference>
<evidence type="ECO:0000256" key="6">
    <source>
        <dbReference type="ARBA" id="ARBA00023125"/>
    </source>
</evidence>
<evidence type="ECO:0000256" key="8">
    <source>
        <dbReference type="HAMAP-Rule" id="MF_01586"/>
    </source>
</evidence>